<dbReference type="EMBL" id="SLUP01000001">
    <property type="protein sequence ID" value="TCL68873.1"/>
    <property type="molecule type" value="Genomic_DNA"/>
</dbReference>
<feature type="domain" description="IPT/TIG" evidence="7">
    <location>
        <begin position="207"/>
        <end position="287"/>
    </location>
</feature>
<dbReference type="AlphaFoldDB" id="A0A4R1RR20"/>
<dbReference type="GO" id="GO:0006508">
    <property type="term" value="P:proteolysis"/>
    <property type="evidence" value="ECO:0007669"/>
    <property type="project" value="UniProtKB-KW"/>
</dbReference>
<dbReference type="InterPro" id="IPR014756">
    <property type="entry name" value="Ig_E-set"/>
</dbReference>
<evidence type="ECO:0000256" key="2">
    <source>
        <dbReference type="ARBA" id="ARBA00022723"/>
    </source>
</evidence>
<evidence type="ECO:0000256" key="1">
    <source>
        <dbReference type="ARBA" id="ARBA00022670"/>
    </source>
</evidence>
<dbReference type="OrthoDB" id="7574679at2"/>
<keyword evidence="10" id="KW-1185">Reference proteome</keyword>
<dbReference type="Pfam" id="PF01833">
    <property type="entry name" value="TIG"/>
    <property type="match status" value="1"/>
</dbReference>
<dbReference type="Pfam" id="PF18962">
    <property type="entry name" value="Por_Secre_tail"/>
    <property type="match status" value="1"/>
</dbReference>
<keyword evidence="1" id="KW-0645">Protease</keyword>
<evidence type="ECO:0000313" key="10">
    <source>
        <dbReference type="Proteomes" id="UP000295455"/>
    </source>
</evidence>
<evidence type="ECO:0000313" key="9">
    <source>
        <dbReference type="EMBL" id="TCL68873.1"/>
    </source>
</evidence>
<dbReference type="InterPro" id="IPR002909">
    <property type="entry name" value="IPT_dom"/>
</dbReference>
<evidence type="ECO:0000256" key="5">
    <source>
        <dbReference type="ARBA" id="ARBA00022833"/>
    </source>
</evidence>
<protein>
    <submittedName>
        <fullName evidence="9">Putative secreted protein (Por secretion system target)</fullName>
    </submittedName>
</protein>
<dbReference type="Gene3D" id="3.40.390.10">
    <property type="entry name" value="Collagenase (Catalytic Domain)"/>
    <property type="match status" value="1"/>
</dbReference>
<dbReference type="InterPro" id="IPR013783">
    <property type="entry name" value="Ig-like_fold"/>
</dbReference>
<dbReference type="RefSeq" id="WP_132214151.1">
    <property type="nucleotide sequence ID" value="NZ_OX156936.1"/>
</dbReference>
<dbReference type="SUPFAM" id="SSF81296">
    <property type="entry name" value="E set domains"/>
    <property type="match status" value="1"/>
</dbReference>
<dbReference type="InterPro" id="IPR026444">
    <property type="entry name" value="Secre_tail"/>
</dbReference>
<sequence>MKKNTMQILVVLLLFVLSLTSLNAQDLLREASLERQIDNSSLIVEGKVISKKSFWDAENKHIYTANTIQVYKVFKGEPLATIEVITLGGTVGLKAEIVSPSLKLKNGDLGIFTLYNNNRVTMKSSEKSSLKQFMPYGSSQGFYKYNLYDNVAVNPFNVKQGITSSFYNEVMTYTKSSYVELADFDVQSAHLKSTQNKAALAPGSITFTPTTGTAGTKQVLTINGSGFGATKGKVSFRNSDDGGATFIDALSTQILTWADTQITVEIPSEAGTGTIMVTDAGSSSAVSSSVLTIAYAEINVVQEGGNIAYQTQHINANGSGGYTWQMFTDFNNNVNAKAAFLRAFESWRCTTGINWTIGATTDKDEYVRDGTNVIRFDNGNELATDELGRCVYYFSGCDTGTTINWYVEEFDIVFDDATNWNYSIAVNSTGITQYDFESNALHELGHGHQLGHVIDTNDVMNYAISNSEEQRALGASNITAANAIEARSTSINPCPAQGTSVMTNHPCYLSVEEEELKAAINMYPNPTSGQFSIKNTSLVNLEKLVVYDVSGRLISKVDLLNASRTNTINLNGAARGVYFVSIYSDKAMITKKIILE</sequence>
<keyword evidence="2" id="KW-0479">Metal-binding</keyword>
<feature type="domain" description="Secretion system C-terminal sorting" evidence="8">
    <location>
        <begin position="522"/>
        <end position="594"/>
    </location>
</feature>
<evidence type="ECO:0000259" key="7">
    <source>
        <dbReference type="Pfam" id="PF01833"/>
    </source>
</evidence>
<dbReference type="SUPFAM" id="SSF55486">
    <property type="entry name" value="Metalloproteases ('zincins'), catalytic domain"/>
    <property type="match status" value="1"/>
</dbReference>
<keyword evidence="4" id="KW-0378">Hydrolase</keyword>
<dbReference type="Pfam" id="PF00413">
    <property type="entry name" value="Peptidase_M10"/>
    <property type="match status" value="1"/>
</dbReference>
<dbReference type="Gene3D" id="2.60.40.10">
    <property type="entry name" value="Immunoglobulins"/>
    <property type="match status" value="1"/>
</dbReference>
<dbReference type="InterPro" id="IPR001818">
    <property type="entry name" value="Pept_M10_metallopeptidase"/>
</dbReference>
<comment type="caution">
    <text evidence="9">The sequence shown here is derived from an EMBL/GenBank/DDBJ whole genome shotgun (WGS) entry which is preliminary data.</text>
</comment>
<evidence type="ECO:0000259" key="6">
    <source>
        <dbReference type="Pfam" id="PF00413"/>
    </source>
</evidence>
<keyword evidence="3" id="KW-0732">Signal</keyword>
<dbReference type="GO" id="GO:0004222">
    <property type="term" value="F:metalloendopeptidase activity"/>
    <property type="evidence" value="ECO:0007669"/>
    <property type="project" value="InterPro"/>
</dbReference>
<organism evidence="9 10">
    <name type="scientific">Mariniflexile fucanivorans</name>
    <dbReference type="NCBI Taxonomy" id="264023"/>
    <lineage>
        <taxon>Bacteria</taxon>
        <taxon>Pseudomonadati</taxon>
        <taxon>Bacteroidota</taxon>
        <taxon>Flavobacteriia</taxon>
        <taxon>Flavobacteriales</taxon>
        <taxon>Flavobacteriaceae</taxon>
        <taxon>Mariniflexile</taxon>
    </lineage>
</organism>
<proteinExistence type="predicted"/>
<gene>
    <name evidence="9" type="ORF">EV196_101298</name>
</gene>
<evidence type="ECO:0000256" key="4">
    <source>
        <dbReference type="ARBA" id="ARBA00022801"/>
    </source>
</evidence>
<keyword evidence="5" id="KW-0862">Zinc</keyword>
<accession>A0A4R1RR20</accession>
<feature type="domain" description="Peptidase M10 metallopeptidase" evidence="6">
    <location>
        <begin position="333"/>
        <end position="472"/>
    </location>
</feature>
<dbReference type="NCBIfam" id="TIGR04183">
    <property type="entry name" value="Por_Secre_tail"/>
    <property type="match status" value="1"/>
</dbReference>
<dbReference type="InterPro" id="IPR024079">
    <property type="entry name" value="MetalloPept_cat_dom_sf"/>
</dbReference>
<name>A0A4R1RR20_9FLAO</name>
<dbReference type="GO" id="GO:0031012">
    <property type="term" value="C:extracellular matrix"/>
    <property type="evidence" value="ECO:0007669"/>
    <property type="project" value="InterPro"/>
</dbReference>
<reference evidence="9 10" key="1">
    <citation type="submission" date="2019-03" db="EMBL/GenBank/DDBJ databases">
        <title>Genomic Encyclopedia of Type Strains, Phase IV (KMG-IV): sequencing the most valuable type-strain genomes for metagenomic binning, comparative biology and taxonomic classification.</title>
        <authorList>
            <person name="Goeker M."/>
        </authorList>
    </citation>
    <scope>NUCLEOTIDE SEQUENCE [LARGE SCALE GENOMIC DNA]</scope>
    <source>
        <strain evidence="9 10">DSM 18792</strain>
    </source>
</reference>
<dbReference type="Proteomes" id="UP000295455">
    <property type="component" value="Unassembled WGS sequence"/>
</dbReference>
<dbReference type="GO" id="GO:0008270">
    <property type="term" value="F:zinc ion binding"/>
    <property type="evidence" value="ECO:0007669"/>
    <property type="project" value="InterPro"/>
</dbReference>
<evidence type="ECO:0000259" key="8">
    <source>
        <dbReference type="Pfam" id="PF18962"/>
    </source>
</evidence>
<evidence type="ECO:0000256" key="3">
    <source>
        <dbReference type="ARBA" id="ARBA00022729"/>
    </source>
</evidence>